<sequence>MKTSPSVGLMVALMMFPQIVETIYSPALPDIAQGFSVSISMASQTLSIYFVAFAVGVIVWGVLSDYLGRRVTMLLGLAVYGLAAIGALLAPSFDALMLCRVISAFGAAVGSVVSQTILRDSYQGPDLSRVFS</sequence>
<keyword evidence="8" id="KW-1185">Reference proteome</keyword>
<feature type="transmembrane region" description="Helical" evidence="5">
    <location>
        <begin position="46"/>
        <end position="64"/>
    </location>
</feature>
<protein>
    <submittedName>
        <fullName evidence="7">MFS transporter</fullName>
    </submittedName>
</protein>
<dbReference type="AlphaFoldDB" id="A0A9X3CGK7"/>
<dbReference type="InterPro" id="IPR011701">
    <property type="entry name" value="MFS"/>
</dbReference>
<dbReference type="EMBL" id="JAKRRX010000108">
    <property type="protein sequence ID" value="MCW8335341.1"/>
    <property type="molecule type" value="Genomic_DNA"/>
</dbReference>
<dbReference type="RefSeq" id="WP_265688538.1">
    <property type="nucleotide sequence ID" value="NZ_JAKRRX010000108.1"/>
</dbReference>
<accession>A0A9X3CGK7</accession>
<evidence type="ECO:0000313" key="8">
    <source>
        <dbReference type="Proteomes" id="UP001155586"/>
    </source>
</evidence>
<gene>
    <name evidence="7" type="ORF">MD483_16100</name>
</gene>
<feature type="transmembrane region" description="Helical" evidence="5">
    <location>
        <begin position="71"/>
        <end position="89"/>
    </location>
</feature>
<comment type="subcellular location">
    <subcellularLocation>
        <location evidence="1">Membrane</location>
        <topology evidence="1">Multi-pass membrane protein</topology>
    </subcellularLocation>
</comment>
<dbReference type="InterPro" id="IPR036259">
    <property type="entry name" value="MFS_trans_sf"/>
</dbReference>
<evidence type="ECO:0000256" key="5">
    <source>
        <dbReference type="SAM" id="Phobius"/>
    </source>
</evidence>
<dbReference type="InterPro" id="IPR020846">
    <property type="entry name" value="MFS_dom"/>
</dbReference>
<dbReference type="Pfam" id="PF07690">
    <property type="entry name" value="MFS_1"/>
    <property type="match status" value="1"/>
</dbReference>
<dbReference type="GO" id="GO:0022857">
    <property type="term" value="F:transmembrane transporter activity"/>
    <property type="evidence" value="ECO:0007669"/>
    <property type="project" value="InterPro"/>
</dbReference>
<evidence type="ECO:0000256" key="4">
    <source>
        <dbReference type="ARBA" id="ARBA00023136"/>
    </source>
</evidence>
<dbReference type="PROSITE" id="PS50850">
    <property type="entry name" value="MFS"/>
    <property type="match status" value="1"/>
</dbReference>
<keyword evidence="2 5" id="KW-0812">Transmembrane</keyword>
<feature type="domain" description="Major facilitator superfamily (MFS) profile" evidence="6">
    <location>
        <begin position="1"/>
        <end position="132"/>
    </location>
</feature>
<dbReference type="PANTHER" id="PTHR23502">
    <property type="entry name" value="MAJOR FACILITATOR SUPERFAMILY"/>
    <property type="match status" value="1"/>
</dbReference>
<dbReference type="PANTHER" id="PTHR23502:SF137">
    <property type="entry name" value="MAJOR FACILITATOR SUPERFAMILY (MFS) TRANSPORTER-RELATED"/>
    <property type="match status" value="1"/>
</dbReference>
<evidence type="ECO:0000256" key="3">
    <source>
        <dbReference type="ARBA" id="ARBA00022989"/>
    </source>
</evidence>
<reference evidence="7" key="1">
    <citation type="submission" date="2022-02" db="EMBL/GenBank/DDBJ databases">
        <title>Vibrio sp. nov., a new bacterium isolated from Bohai sea, China.</title>
        <authorList>
            <person name="Yuan Y."/>
        </authorList>
    </citation>
    <scope>NUCLEOTIDE SEQUENCE</scope>
    <source>
        <strain evidence="7">DBSS07</strain>
    </source>
</reference>
<evidence type="ECO:0000313" key="7">
    <source>
        <dbReference type="EMBL" id="MCW8335341.1"/>
    </source>
</evidence>
<keyword evidence="4 5" id="KW-0472">Membrane</keyword>
<dbReference type="Proteomes" id="UP001155586">
    <property type="component" value="Unassembled WGS sequence"/>
</dbReference>
<proteinExistence type="predicted"/>
<dbReference type="Gene3D" id="1.20.1720.10">
    <property type="entry name" value="Multidrug resistance protein D"/>
    <property type="match status" value="1"/>
</dbReference>
<organism evidence="7 8">
    <name type="scientific">Vibrio paucivorans</name>
    <dbReference type="NCBI Taxonomy" id="2829489"/>
    <lineage>
        <taxon>Bacteria</taxon>
        <taxon>Pseudomonadati</taxon>
        <taxon>Pseudomonadota</taxon>
        <taxon>Gammaproteobacteria</taxon>
        <taxon>Vibrionales</taxon>
        <taxon>Vibrionaceae</taxon>
        <taxon>Vibrio</taxon>
    </lineage>
</organism>
<keyword evidence="3 5" id="KW-1133">Transmembrane helix</keyword>
<dbReference type="SUPFAM" id="SSF103473">
    <property type="entry name" value="MFS general substrate transporter"/>
    <property type="match status" value="1"/>
</dbReference>
<evidence type="ECO:0000259" key="6">
    <source>
        <dbReference type="PROSITE" id="PS50850"/>
    </source>
</evidence>
<evidence type="ECO:0000256" key="2">
    <source>
        <dbReference type="ARBA" id="ARBA00022692"/>
    </source>
</evidence>
<comment type="caution">
    <text evidence="7">The sequence shown here is derived from an EMBL/GenBank/DDBJ whole genome shotgun (WGS) entry which is preliminary data.</text>
</comment>
<feature type="non-terminal residue" evidence="7">
    <location>
        <position position="132"/>
    </location>
</feature>
<evidence type="ECO:0000256" key="1">
    <source>
        <dbReference type="ARBA" id="ARBA00004141"/>
    </source>
</evidence>
<dbReference type="GO" id="GO:0005886">
    <property type="term" value="C:plasma membrane"/>
    <property type="evidence" value="ECO:0007669"/>
    <property type="project" value="TreeGrafter"/>
</dbReference>
<name>A0A9X3CGK7_9VIBR</name>